<dbReference type="GO" id="GO:0015074">
    <property type="term" value="P:DNA integration"/>
    <property type="evidence" value="ECO:0007669"/>
    <property type="project" value="InterPro"/>
</dbReference>
<gene>
    <name evidence="3" type="ORF">ALQ36_01823</name>
</gene>
<feature type="compositionally biased region" description="Basic and acidic residues" evidence="1">
    <location>
        <begin position="507"/>
        <end position="530"/>
    </location>
</feature>
<name>A0A3M5U3Z0_9PSED</name>
<evidence type="ECO:0000313" key="4">
    <source>
        <dbReference type="Proteomes" id="UP000281350"/>
    </source>
</evidence>
<accession>A0A3M5U3Z0</accession>
<evidence type="ECO:0000259" key="2">
    <source>
        <dbReference type="PROSITE" id="PS50994"/>
    </source>
</evidence>
<protein>
    <submittedName>
        <fullName evidence="3">Putative transposase</fullName>
    </submittedName>
</protein>
<dbReference type="Proteomes" id="UP000281350">
    <property type="component" value="Unassembled WGS sequence"/>
</dbReference>
<dbReference type="EMBL" id="RBPY01000129">
    <property type="protein sequence ID" value="RMO74727.1"/>
    <property type="molecule type" value="Genomic_DNA"/>
</dbReference>
<dbReference type="AlphaFoldDB" id="A0A3M5U3Z0"/>
<dbReference type="InterPro" id="IPR001584">
    <property type="entry name" value="Integrase_cat-core"/>
</dbReference>
<feature type="region of interest" description="Disordered" evidence="1">
    <location>
        <begin position="500"/>
        <end position="577"/>
    </location>
</feature>
<organism evidence="3 4">
    <name type="scientific">Pseudomonas syringae pv. primulae</name>
    <dbReference type="NCBI Taxonomy" id="251707"/>
    <lineage>
        <taxon>Bacteria</taxon>
        <taxon>Pseudomonadati</taxon>
        <taxon>Pseudomonadota</taxon>
        <taxon>Gammaproteobacteria</taxon>
        <taxon>Pseudomonadales</taxon>
        <taxon>Pseudomonadaceae</taxon>
        <taxon>Pseudomonas</taxon>
    </lineage>
</organism>
<dbReference type="Gene3D" id="3.30.420.10">
    <property type="entry name" value="Ribonuclease H-like superfamily/Ribonuclease H"/>
    <property type="match status" value="1"/>
</dbReference>
<reference evidence="3 4" key="1">
    <citation type="submission" date="2018-08" db="EMBL/GenBank/DDBJ databases">
        <title>Recombination of ecologically and evolutionarily significant loci maintains genetic cohesion in the Pseudomonas syringae species complex.</title>
        <authorList>
            <person name="Dillon M."/>
            <person name="Thakur S."/>
            <person name="Almeida R.N.D."/>
            <person name="Weir B.S."/>
            <person name="Guttman D.S."/>
        </authorList>
    </citation>
    <scope>NUCLEOTIDE SEQUENCE [LARGE SCALE GENOMIC DNA]</scope>
    <source>
        <strain evidence="3 4">ICMP 2732</strain>
    </source>
</reference>
<proteinExistence type="predicted"/>
<evidence type="ECO:0000256" key="1">
    <source>
        <dbReference type="SAM" id="MobiDB-lite"/>
    </source>
</evidence>
<dbReference type="GO" id="GO:0003676">
    <property type="term" value="F:nucleic acid binding"/>
    <property type="evidence" value="ECO:0007669"/>
    <property type="project" value="InterPro"/>
</dbReference>
<evidence type="ECO:0000313" key="3">
    <source>
        <dbReference type="EMBL" id="RMO74727.1"/>
    </source>
</evidence>
<dbReference type="InterPro" id="IPR012337">
    <property type="entry name" value="RNaseH-like_sf"/>
</dbReference>
<dbReference type="SUPFAM" id="SSF53098">
    <property type="entry name" value="Ribonuclease H-like"/>
    <property type="match status" value="1"/>
</dbReference>
<dbReference type="PROSITE" id="PS50994">
    <property type="entry name" value="INTEGRASE"/>
    <property type="match status" value="1"/>
</dbReference>
<dbReference type="InterPro" id="IPR036397">
    <property type="entry name" value="RNaseH_sf"/>
</dbReference>
<comment type="caution">
    <text evidence="3">The sequence shown here is derived from an EMBL/GenBank/DDBJ whole genome shotgun (WGS) entry which is preliminary data.</text>
</comment>
<feature type="domain" description="Integrase catalytic" evidence="2">
    <location>
        <begin position="173"/>
        <end position="382"/>
    </location>
</feature>
<sequence length="577" mass="66508">MMEEDPWSEDGIDTDSFDDVFVVPPRMTREDEFEAARRWDIVEQFLDGNLSRDEAESELGVKGSRFRDLCRDFKRSANHLGMVRGKRGPKPGTSRTPPDYLPILQASYKVAFRSKRASVAAVKREADIRAKAAGLPPLTTHQVRTFVLAIPKRDRNKKKLGKDEFKQKHEVRVGSRIVSRLNEVWQMDHTQVDLLVVDEFDRNRIIGRPWVTMIICVLTRVIVGFYLSMRYPNLNTVAAALVFAVLDKDQRLVDHGKKPGIYPACGLPEIIHTDNAAEFVSDYLKIKLKRYGVKWEHRPKHKKFYGGAIERVIGTFMTRHVHFLPGATGSNVGEREAFESEYNAKFDFKQLVNWFFHRVIVYHGTIHRALGHSPRTAWNREALKLTAVPRRIIGIQNETAFRMTFLPSDTQNHPVTRLGVYFAGRQYMSKELLPYVSSGEDYEIKYNPLGSLSEIWVIVSDELYIRAECVICRDGLSENWEAYTERRDYLRHNPVLKGQTPGSLDWSDEHAFDSHEESRRIEEEVEEQHKAYKKSQSPKSKKARQENIGSRSEEELPAVTNALTPAIPKIRTNDYDF</sequence>